<name>A0ACB9YJ22_9PEZI</name>
<keyword evidence="2" id="KW-1185">Reference proteome</keyword>
<evidence type="ECO:0000313" key="1">
    <source>
        <dbReference type="EMBL" id="KAI4859246.1"/>
    </source>
</evidence>
<sequence>MPNSATKTNLSIILGGLEASTEVLEVLFTLHANFLTANDSFGGSATAAENVRIYTAPDPNKCVLLHIILRATEARFVVEAGSSFGTRTIYLALAVTQNVAKHNADASKKVVDGGVLATEADPLKVAVARRPWNAAGEEIEGVIELREGDVRETLKTGLPEHVDFLLLDTYLVHATLALSAFHLVLPHLKIGAMVVVDNIDSANQEYQELMTYMRDPANGFRFQTGLYSGDLLVAHYVGSETH</sequence>
<gene>
    <name evidence="1" type="ORF">F4820DRAFT_467192</name>
</gene>
<accession>A0ACB9YJ22</accession>
<keyword evidence="1" id="KW-0489">Methyltransferase</keyword>
<dbReference type="Proteomes" id="UP001497700">
    <property type="component" value="Unassembled WGS sequence"/>
</dbReference>
<keyword evidence="1" id="KW-0808">Transferase</keyword>
<protein>
    <submittedName>
        <fullName evidence="1">S-adenosyl-L-methionine-dependent methyltransferase</fullName>
    </submittedName>
</protein>
<proteinExistence type="predicted"/>
<organism evidence="1 2">
    <name type="scientific">Hypoxylon rubiginosum</name>
    <dbReference type="NCBI Taxonomy" id="110542"/>
    <lineage>
        <taxon>Eukaryota</taxon>
        <taxon>Fungi</taxon>
        <taxon>Dikarya</taxon>
        <taxon>Ascomycota</taxon>
        <taxon>Pezizomycotina</taxon>
        <taxon>Sordariomycetes</taxon>
        <taxon>Xylariomycetidae</taxon>
        <taxon>Xylariales</taxon>
        <taxon>Hypoxylaceae</taxon>
        <taxon>Hypoxylon</taxon>
    </lineage>
</organism>
<dbReference type="EMBL" id="MU393647">
    <property type="protein sequence ID" value="KAI4859246.1"/>
    <property type="molecule type" value="Genomic_DNA"/>
</dbReference>
<reference evidence="1 2" key="1">
    <citation type="journal article" date="2022" name="New Phytol.">
        <title>Ecological generalism drives hyperdiversity of secondary metabolite gene clusters in xylarialean endophytes.</title>
        <authorList>
            <person name="Franco M.E.E."/>
            <person name="Wisecaver J.H."/>
            <person name="Arnold A.E."/>
            <person name="Ju Y.M."/>
            <person name="Slot J.C."/>
            <person name="Ahrendt S."/>
            <person name="Moore L.P."/>
            <person name="Eastman K.E."/>
            <person name="Scott K."/>
            <person name="Konkel Z."/>
            <person name="Mondo S.J."/>
            <person name="Kuo A."/>
            <person name="Hayes R.D."/>
            <person name="Haridas S."/>
            <person name="Andreopoulos B."/>
            <person name="Riley R."/>
            <person name="LaButti K."/>
            <person name="Pangilinan J."/>
            <person name="Lipzen A."/>
            <person name="Amirebrahimi M."/>
            <person name="Yan J."/>
            <person name="Adam C."/>
            <person name="Keymanesh K."/>
            <person name="Ng V."/>
            <person name="Louie K."/>
            <person name="Northen T."/>
            <person name="Drula E."/>
            <person name="Henrissat B."/>
            <person name="Hsieh H.M."/>
            <person name="Youens-Clark K."/>
            <person name="Lutzoni F."/>
            <person name="Miadlikowska J."/>
            <person name="Eastwood D.C."/>
            <person name="Hamelin R.C."/>
            <person name="Grigoriev I.V."/>
            <person name="U'Ren J.M."/>
        </authorList>
    </citation>
    <scope>NUCLEOTIDE SEQUENCE [LARGE SCALE GENOMIC DNA]</scope>
    <source>
        <strain evidence="1 2">CBS 119005</strain>
    </source>
</reference>
<evidence type="ECO:0000313" key="2">
    <source>
        <dbReference type="Proteomes" id="UP001497700"/>
    </source>
</evidence>
<comment type="caution">
    <text evidence="1">The sequence shown here is derived from an EMBL/GenBank/DDBJ whole genome shotgun (WGS) entry which is preliminary data.</text>
</comment>